<dbReference type="OrthoDB" id="1600564at2759"/>
<keyword evidence="2" id="KW-1185">Reference proteome</keyword>
<protein>
    <submittedName>
        <fullName evidence="1">Uncharacterized protein</fullName>
    </submittedName>
</protein>
<gene>
    <name evidence="1" type="ORF">D9615_007358</name>
</gene>
<comment type="caution">
    <text evidence="1">The sequence shown here is derived from an EMBL/GenBank/DDBJ whole genome shotgun (WGS) entry which is preliminary data.</text>
</comment>
<reference evidence="1 2" key="1">
    <citation type="journal article" date="2020" name="ISME J.">
        <title>Uncovering the hidden diversity of litter-decomposition mechanisms in mushroom-forming fungi.</title>
        <authorList>
            <person name="Floudas D."/>
            <person name="Bentzer J."/>
            <person name="Ahren D."/>
            <person name="Johansson T."/>
            <person name="Persson P."/>
            <person name="Tunlid A."/>
        </authorList>
    </citation>
    <scope>NUCLEOTIDE SEQUENCE [LARGE SCALE GENOMIC DNA]</scope>
    <source>
        <strain evidence="1 2">CBS 661.87</strain>
    </source>
</reference>
<sequence length="135" mass="15491">MHELYVKWKARTFLLIDVPPMHRSPGGKAIGIDEERYTTWNTELLLQAKSFAKATSKASIYVVSSYVIISDILDNPASYGLSDYIEEEVSDKEDWEPDVGRSEEENQKSLWEDDIHLSTAGHRIFADRLWNIFGP</sequence>
<accession>A0A8H5LXM5</accession>
<dbReference type="InterPro" id="IPR036514">
    <property type="entry name" value="SGNH_hydro_sf"/>
</dbReference>
<name>A0A8H5LXM5_9AGAR</name>
<dbReference type="SUPFAM" id="SSF52266">
    <property type="entry name" value="SGNH hydrolase"/>
    <property type="match status" value="1"/>
</dbReference>
<evidence type="ECO:0000313" key="1">
    <source>
        <dbReference type="EMBL" id="KAF5373283.1"/>
    </source>
</evidence>
<evidence type="ECO:0000313" key="2">
    <source>
        <dbReference type="Proteomes" id="UP000565441"/>
    </source>
</evidence>
<dbReference type="EMBL" id="JAACJP010000040">
    <property type="protein sequence ID" value="KAF5373283.1"/>
    <property type="molecule type" value="Genomic_DNA"/>
</dbReference>
<dbReference type="Proteomes" id="UP000565441">
    <property type="component" value="Unassembled WGS sequence"/>
</dbReference>
<proteinExistence type="predicted"/>
<dbReference type="AlphaFoldDB" id="A0A8H5LXM5"/>
<dbReference type="Gene3D" id="3.40.50.1110">
    <property type="entry name" value="SGNH hydrolase"/>
    <property type="match status" value="1"/>
</dbReference>
<organism evidence="1 2">
    <name type="scientific">Tricholomella constricta</name>
    <dbReference type="NCBI Taxonomy" id="117010"/>
    <lineage>
        <taxon>Eukaryota</taxon>
        <taxon>Fungi</taxon>
        <taxon>Dikarya</taxon>
        <taxon>Basidiomycota</taxon>
        <taxon>Agaricomycotina</taxon>
        <taxon>Agaricomycetes</taxon>
        <taxon>Agaricomycetidae</taxon>
        <taxon>Agaricales</taxon>
        <taxon>Tricholomatineae</taxon>
        <taxon>Lyophyllaceae</taxon>
        <taxon>Tricholomella</taxon>
    </lineage>
</organism>